<keyword evidence="2" id="KW-1185">Reference proteome</keyword>
<reference evidence="1" key="1">
    <citation type="submission" date="2020-12" db="EMBL/GenBank/DDBJ databases">
        <title>Ramlibacter sp. nov., isolated from a freshwater alga, Cryptomonas.</title>
        <authorList>
            <person name="Kim H.M."/>
            <person name="Jeon C.O."/>
        </authorList>
    </citation>
    <scope>NUCLEOTIDE SEQUENCE</scope>
    <source>
        <strain evidence="1">CrO1</strain>
    </source>
</reference>
<accession>A0A934Q485</accession>
<gene>
    <name evidence="1" type="ORF">I8E28_16640</name>
</gene>
<dbReference type="AlphaFoldDB" id="A0A934Q485"/>
<evidence type="ECO:0000313" key="2">
    <source>
        <dbReference type="Proteomes" id="UP000617041"/>
    </source>
</evidence>
<dbReference type="Proteomes" id="UP000617041">
    <property type="component" value="Unassembled WGS sequence"/>
</dbReference>
<dbReference type="RefSeq" id="WP_200789232.1">
    <property type="nucleotide sequence ID" value="NZ_JAEDAO010000001.1"/>
</dbReference>
<protein>
    <submittedName>
        <fullName evidence="1">Uncharacterized protein</fullName>
    </submittedName>
</protein>
<sequence>MPSLLPTRWTTPESKSVRVDVSLFDDEDAALGFEAACPALQLEGWNAVAGGAQPQEPARS</sequence>
<evidence type="ECO:0000313" key="1">
    <source>
        <dbReference type="EMBL" id="MBK0394232.1"/>
    </source>
</evidence>
<name>A0A934Q485_9BURK</name>
<proteinExistence type="predicted"/>
<organism evidence="1 2">
    <name type="scientific">Ramlibacter algicola</name>
    <dbReference type="NCBI Taxonomy" id="2795217"/>
    <lineage>
        <taxon>Bacteria</taxon>
        <taxon>Pseudomonadati</taxon>
        <taxon>Pseudomonadota</taxon>
        <taxon>Betaproteobacteria</taxon>
        <taxon>Burkholderiales</taxon>
        <taxon>Comamonadaceae</taxon>
        <taxon>Ramlibacter</taxon>
    </lineage>
</organism>
<comment type="caution">
    <text evidence="1">The sequence shown here is derived from an EMBL/GenBank/DDBJ whole genome shotgun (WGS) entry which is preliminary data.</text>
</comment>
<dbReference type="EMBL" id="JAEDAO010000001">
    <property type="protein sequence ID" value="MBK0394232.1"/>
    <property type="molecule type" value="Genomic_DNA"/>
</dbReference>